<dbReference type="PATRIC" id="fig|1028801.3.peg.4606"/>
<proteinExistence type="predicted"/>
<evidence type="ECO:0000313" key="2">
    <source>
        <dbReference type="EMBL" id="CDN56849.1"/>
    </source>
</evidence>
<reference evidence="3" key="1">
    <citation type="journal article" date="2014" name="BMC Genomics">
        <title>Genome sequencing of two Neorhizobium galegae strains reveals a noeT gene responsible for the unusual acetylation of the nodulation factors.</title>
        <authorList>
            <person name="Osterman J."/>
            <person name="Marsh J."/>
            <person name="Laine P.K."/>
            <person name="Zeng Z."/>
            <person name="Alatalo E."/>
            <person name="Sullivan J.T."/>
            <person name="Young J.P."/>
            <person name="Thomas-Oates J."/>
            <person name="Paulin L."/>
            <person name="Lindstrom K."/>
        </authorList>
    </citation>
    <scope>NUCLEOTIDE SEQUENCE [LARGE SCALE GENOMIC DNA]</scope>
    <source>
        <strain evidence="3">HAMBI 1141</strain>
        <plasmid evidence="3">II</plasmid>
    </source>
</reference>
<dbReference type="EMBL" id="HG938356">
    <property type="protein sequence ID" value="CDN56849.1"/>
    <property type="molecule type" value="Genomic_DNA"/>
</dbReference>
<dbReference type="Pfam" id="PF00563">
    <property type="entry name" value="EAL"/>
    <property type="match status" value="1"/>
</dbReference>
<dbReference type="InterPro" id="IPR035919">
    <property type="entry name" value="EAL_sf"/>
</dbReference>
<dbReference type="AlphaFoldDB" id="A0A068TFF1"/>
<dbReference type="KEGG" id="ngl:RG1141_PA00130"/>
<dbReference type="SUPFAM" id="SSF141868">
    <property type="entry name" value="EAL domain-like"/>
    <property type="match status" value="1"/>
</dbReference>
<dbReference type="PANTHER" id="PTHR33121">
    <property type="entry name" value="CYCLIC DI-GMP PHOSPHODIESTERASE PDEF"/>
    <property type="match status" value="1"/>
</dbReference>
<dbReference type="PANTHER" id="PTHR33121:SF70">
    <property type="entry name" value="SIGNALING PROTEIN YKOW"/>
    <property type="match status" value="1"/>
</dbReference>
<keyword evidence="2" id="KW-0614">Plasmid</keyword>
<geneLocation type="plasmid" evidence="3">
    <name>II</name>
</geneLocation>
<gene>
    <name evidence="2" type="ORF">RG1141_PA00130</name>
</gene>
<protein>
    <recommendedName>
        <fullName evidence="1">EAL domain-containing protein</fullName>
    </recommendedName>
</protein>
<dbReference type="InterPro" id="IPR001633">
    <property type="entry name" value="EAL_dom"/>
</dbReference>
<dbReference type="Proteomes" id="UP000028186">
    <property type="component" value="Plasmid pHAMBI1141a"/>
</dbReference>
<dbReference type="PROSITE" id="PS50883">
    <property type="entry name" value="EAL"/>
    <property type="match status" value="1"/>
</dbReference>
<dbReference type="HOGENOM" id="CLU_2524125_0_0_5"/>
<feature type="domain" description="EAL" evidence="1">
    <location>
        <begin position="1"/>
        <end position="84"/>
    </location>
</feature>
<evidence type="ECO:0000259" key="1">
    <source>
        <dbReference type="PROSITE" id="PS50883"/>
    </source>
</evidence>
<sequence>MAAVDITHRILQNHRFGCRIALDELGTGYSSLSYMSRFPVDIVKVDQSSIRSLTERTGDIADAPALKGRHVLLDVVRRMGFNVK</sequence>
<organism evidence="2 3">
    <name type="scientific">Neorhizobium galegae bv. officinalis bv. officinalis str. HAMBI 1141</name>
    <dbReference type="NCBI Taxonomy" id="1028801"/>
    <lineage>
        <taxon>Bacteria</taxon>
        <taxon>Pseudomonadati</taxon>
        <taxon>Pseudomonadota</taxon>
        <taxon>Alphaproteobacteria</taxon>
        <taxon>Hyphomicrobiales</taxon>
        <taxon>Rhizobiaceae</taxon>
        <taxon>Rhizobium/Agrobacterium group</taxon>
        <taxon>Neorhizobium</taxon>
    </lineage>
</organism>
<dbReference type="Gene3D" id="3.20.20.450">
    <property type="entry name" value="EAL domain"/>
    <property type="match status" value="1"/>
</dbReference>
<dbReference type="InterPro" id="IPR050706">
    <property type="entry name" value="Cyclic-di-GMP_PDE-like"/>
</dbReference>
<evidence type="ECO:0000313" key="3">
    <source>
        <dbReference type="Proteomes" id="UP000028186"/>
    </source>
</evidence>
<dbReference type="GO" id="GO:0071111">
    <property type="term" value="F:cyclic-guanylate-specific phosphodiesterase activity"/>
    <property type="evidence" value="ECO:0007669"/>
    <property type="project" value="InterPro"/>
</dbReference>
<accession>A0A068TFF1</accession>
<name>A0A068TFF1_NEOGA</name>
<dbReference type="eggNOG" id="COG5001">
    <property type="taxonomic scope" value="Bacteria"/>
</dbReference>